<reference evidence="1 2" key="1">
    <citation type="submission" date="2023-05" db="EMBL/GenBank/DDBJ databases">
        <title>Corynebacterium suedekumii sp. nov. and Corynebacterium breve sp. nov. isolated from raw cow's milk.</title>
        <authorList>
            <person name="Baer M.K."/>
            <person name="Mehl L."/>
            <person name="Hellmuth R."/>
            <person name="Marke G."/>
            <person name="Lipski A."/>
        </authorList>
    </citation>
    <scope>NUCLEOTIDE SEQUENCE [LARGE SCALE GENOMIC DNA]</scope>
    <source>
        <strain evidence="1 2">R4</strain>
    </source>
</reference>
<evidence type="ECO:0000313" key="2">
    <source>
        <dbReference type="Proteomes" id="UP001225598"/>
    </source>
</evidence>
<dbReference type="Proteomes" id="UP001225598">
    <property type="component" value="Chromosome"/>
</dbReference>
<evidence type="ECO:0000313" key="1">
    <source>
        <dbReference type="EMBL" id="WIM67515.1"/>
    </source>
</evidence>
<proteinExistence type="predicted"/>
<gene>
    <name evidence="1" type="ORF">QP027_10500</name>
</gene>
<keyword evidence="2" id="KW-1185">Reference proteome</keyword>
<name>A0ABY8VCX8_9CORY</name>
<accession>A0ABY8VCX8</accession>
<organism evidence="1 2">
    <name type="scientific">Corynebacterium breve</name>
    <dbReference type="NCBI Taxonomy" id="3049799"/>
    <lineage>
        <taxon>Bacteria</taxon>
        <taxon>Bacillati</taxon>
        <taxon>Actinomycetota</taxon>
        <taxon>Actinomycetes</taxon>
        <taxon>Mycobacteriales</taxon>
        <taxon>Corynebacteriaceae</taxon>
        <taxon>Corynebacterium</taxon>
    </lineage>
</organism>
<protein>
    <submittedName>
        <fullName evidence="1">Uncharacterized protein</fullName>
    </submittedName>
</protein>
<dbReference type="RefSeq" id="WP_284824657.1">
    <property type="nucleotide sequence ID" value="NZ_CP126969.1"/>
</dbReference>
<dbReference type="EMBL" id="CP126969">
    <property type="protein sequence ID" value="WIM67515.1"/>
    <property type="molecule type" value="Genomic_DNA"/>
</dbReference>
<sequence>MSITSIVNLFTGNTARKHADAGMNSHQIQEAQRREAERLKAWSQMAASLHRN</sequence>